<comment type="subcellular location">
    <subcellularLocation>
        <location evidence="1">Secreted</location>
    </subcellularLocation>
</comment>
<dbReference type="Proteomes" id="UP000473681">
    <property type="component" value="Unassembled WGS sequence"/>
</dbReference>
<dbReference type="InterPro" id="IPR011330">
    <property type="entry name" value="Glyco_hydro/deAcase_b/a-brl"/>
</dbReference>
<dbReference type="OrthoDB" id="9778320at2"/>
<evidence type="ECO:0000313" key="8">
    <source>
        <dbReference type="Proteomes" id="UP000476820"/>
    </source>
</evidence>
<dbReference type="PANTHER" id="PTHR34216:SF3">
    <property type="entry name" value="POLY-BETA-1,6-N-ACETYL-D-GLUCOSAMINE N-DEACETYLASE"/>
    <property type="match status" value="1"/>
</dbReference>
<accession>A0A0L9Y426</accession>
<keyword evidence="3" id="KW-0472">Membrane</keyword>
<name>A0A0L9Y426_CLOBO</name>
<dbReference type="GO" id="GO:0016810">
    <property type="term" value="F:hydrolase activity, acting on carbon-nitrogen (but not peptide) bonds"/>
    <property type="evidence" value="ECO:0007669"/>
    <property type="project" value="InterPro"/>
</dbReference>
<protein>
    <submittedName>
        <fullName evidence="5">Polysaccharide deacetylase family protein</fullName>
    </submittedName>
</protein>
<evidence type="ECO:0000313" key="7">
    <source>
        <dbReference type="Proteomes" id="UP000473681"/>
    </source>
</evidence>
<keyword evidence="3" id="KW-0812">Transmembrane</keyword>
<dbReference type="AlphaFoldDB" id="A0A0L9Y426"/>
<evidence type="ECO:0000313" key="6">
    <source>
        <dbReference type="EMBL" id="NFN36085.1"/>
    </source>
</evidence>
<proteinExistence type="predicted"/>
<keyword evidence="3" id="KW-1133">Transmembrane helix</keyword>
<dbReference type="EMBL" id="SWVK01000019">
    <property type="protein sequence ID" value="NFN36085.1"/>
    <property type="molecule type" value="Genomic_DNA"/>
</dbReference>
<evidence type="ECO:0000256" key="2">
    <source>
        <dbReference type="ARBA" id="ARBA00022729"/>
    </source>
</evidence>
<dbReference type="Gene3D" id="3.20.20.370">
    <property type="entry name" value="Glycoside hydrolase/deacetylase"/>
    <property type="match status" value="1"/>
</dbReference>
<dbReference type="GO" id="GO:0005576">
    <property type="term" value="C:extracellular region"/>
    <property type="evidence" value="ECO:0007669"/>
    <property type="project" value="UniProtKB-SubCell"/>
</dbReference>
<evidence type="ECO:0000256" key="1">
    <source>
        <dbReference type="ARBA" id="ARBA00004613"/>
    </source>
</evidence>
<dbReference type="SUPFAM" id="SSF88713">
    <property type="entry name" value="Glycoside hydrolase/deacetylase"/>
    <property type="match status" value="1"/>
</dbReference>
<dbReference type="RefSeq" id="WP_017825865.1">
    <property type="nucleotide sequence ID" value="NZ_CP070936.1"/>
</dbReference>
<evidence type="ECO:0000313" key="5">
    <source>
        <dbReference type="EMBL" id="NFF87217.1"/>
    </source>
</evidence>
<evidence type="ECO:0000256" key="3">
    <source>
        <dbReference type="SAM" id="Phobius"/>
    </source>
</evidence>
<gene>
    <name evidence="5" type="ORF">FC774_04910</name>
    <name evidence="6" type="ORF">FDB51_13295</name>
</gene>
<comment type="caution">
    <text evidence="5">The sequence shown here is derived from an EMBL/GenBank/DDBJ whole genome shotgun (WGS) entry which is preliminary data.</text>
</comment>
<dbReference type="InterPro" id="IPR002509">
    <property type="entry name" value="NODB_dom"/>
</dbReference>
<organism evidence="5 8">
    <name type="scientific">Clostridium botulinum</name>
    <dbReference type="NCBI Taxonomy" id="1491"/>
    <lineage>
        <taxon>Bacteria</taxon>
        <taxon>Bacillati</taxon>
        <taxon>Bacillota</taxon>
        <taxon>Clostridia</taxon>
        <taxon>Eubacteriales</taxon>
        <taxon>Clostridiaceae</taxon>
        <taxon>Clostridium</taxon>
    </lineage>
</organism>
<dbReference type="GO" id="GO:0005975">
    <property type="term" value="P:carbohydrate metabolic process"/>
    <property type="evidence" value="ECO:0007669"/>
    <property type="project" value="InterPro"/>
</dbReference>
<dbReference type="EMBL" id="SWOV01000008">
    <property type="protein sequence ID" value="NFF87217.1"/>
    <property type="molecule type" value="Genomic_DNA"/>
</dbReference>
<evidence type="ECO:0000259" key="4">
    <source>
        <dbReference type="PROSITE" id="PS51677"/>
    </source>
</evidence>
<dbReference type="CDD" id="cd10918">
    <property type="entry name" value="CE4_NodB_like_5s_6s"/>
    <property type="match status" value="1"/>
</dbReference>
<reference evidence="7 8" key="1">
    <citation type="submission" date="2019-04" db="EMBL/GenBank/DDBJ databases">
        <title>Genome sequencing of Clostridium botulinum Groups I-IV and Clostridium butyricum.</title>
        <authorList>
            <person name="Brunt J."/>
            <person name="Van Vliet A.H.M."/>
            <person name="Stringer S.C."/>
            <person name="Carter A.T."/>
            <person name="Peck M.W."/>
        </authorList>
    </citation>
    <scope>NUCLEOTIDE SEQUENCE [LARGE SCALE GENOMIC DNA]</scope>
    <source>
        <strain evidence="5 8">1605</strain>
        <strain evidence="6 7">CB-K-33E</strain>
    </source>
</reference>
<keyword evidence="2" id="KW-0732">Signal</keyword>
<dbReference type="InterPro" id="IPR051398">
    <property type="entry name" value="Polysacch_Deacetylase"/>
</dbReference>
<dbReference type="PANTHER" id="PTHR34216">
    <property type="match status" value="1"/>
</dbReference>
<feature type="transmembrane region" description="Helical" evidence="3">
    <location>
        <begin position="12"/>
        <end position="30"/>
    </location>
</feature>
<sequence length="307" mass="35208">MKISNNFFTKKTIIISTCILICVIISYFMYNNLFLKNTVDKNLNNSTTNETIDDNNTEINDKDKEISNVEDEKEINTNNDLKLTNDNIGVPVLYYHSVKNSENNEVIIAPQKLRNQLRYIKDSGYTTLTLKELENHLLNNTPIPEKSIVITFDDGYMDNYTNAFPILKDLDMKATIFCITFELDGKYYLSEEAIKKMSDYGIDIQSHTAGHPDLTKMTYDEQLKEFLESKETLEAITEKPVTSIAYPYGNYDDNSVRAAKDAGFKLGFTTDLGLSDRGDNPLLLNRIYISSNYDMDTFKQLLENTKK</sequence>
<feature type="domain" description="NodB homology" evidence="4">
    <location>
        <begin position="146"/>
        <end position="307"/>
    </location>
</feature>
<dbReference type="Pfam" id="PF01522">
    <property type="entry name" value="Polysacc_deac_1"/>
    <property type="match status" value="1"/>
</dbReference>
<dbReference type="PROSITE" id="PS51677">
    <property type="entry name" value="NODB"/>
    <property type="match status" value="1"/>
</dbReference>
<dbReference type="Proteomes" id="UP000476820">
    <property type="component" value="Unassembled WGS sequence"/>
</dbReference>